<dbReference type="EMBL" id="LAZR01031868">
    <property type="protein sequence ID" value="KKL52501.1"/>
    <property type="molecule type" value="Genomic_DNA"/>
</dbReference>
<accession>A0A0F9DFG2</accession>
<dbReference type="AlphaFoldDB" id="A0A0F9DFG2"/>
<comment type="caution">
    <text evidence="1">The sequence shown here is derived from an EMBL/GenBank/DDBJ whole genome shotgun (WGS) entry which is preliminary data.</text>
</comment>
<feature type="non-terminal residue" evidence="1">
    <location>
        <position position="85"/>
    </location>
</feature>
<proteinExistence type="predicted"/>
<name>A0A0F9DFG2_9ZZZZ</name>
<organism evidence="1">
    <name type="scientific">marine sediment metagenome</name>
    <dbReference type="NCBI Taxonomy" id="412755"/>
    <lineage>
        <taxon>unclassified sequences</taxon>
        <taxon>metagenomes</taxon>
        <taxon>ecological metagenomes</taxon>
    </lineage>
</organism>
<evidence type="ECO:0000313" key="1">
    <source>
        <dbReference type="EMBL" id="KKL52501.1"/>
    </source>
</evidence>
<gene>
    <name evidence="1" type="ORF">LCGC14_2284810</name>
</gene>
<reference evidence="1" key="1">
    <citation type="journal article" date="2015" name="Nature">
        <title>Complex archaea that bridge the gap between prokaryotes and eukaryotes.</title>
        <authorList>
            <person name="Spang A."/>
            <person name="Saw J.H."/>
            <person name="Jorgensen S.L."/>
            <person name="Zaremba-Niedzwiedzka K."/>
            <person name="Martijn J."/>
            <person name="Lind A.E."/>
            <person name="van Eijk R."/>
            <person name="Schleper C."/>
            <person name="Guy L."/>
            <person name="Ettema T.J."/>
        </authorList>
    </citation>
    <scope>NUCLEOTIDE SEQUENCE</scope>
</reference>
<sequence length="85" mass="9195">MPVTDADIQAAIARKQQGAQPQVQQQPQQQGVTDADIQAAIGRKQEQQVALFEQLGGKLPSGPLPPQFRESAVGFTVPSLKFKKE</sequence>
<protein>
    <submittedName>
        <fullName evidence="1">Uncharacterized protein</fullName>
    </submittedName>
</protein>